<dbReference type="Gene3D" id="6.10.140.2220">
    <property type="match status" value="1"/>
</dbReference>
<dbReference type="Pfam" id="PF01753">
    <property type="entry name" value="zf-MYND"/>
    <property type="match status" value="1"/>
</dbReference>
<keyword evidence="1" id="KW-0479">Metal-binding</keyword>
<keyword evidence="2 5" id="KW-0863">Zinc-finger</keyword>
<dbReference type="InterPro" id="IPR019734">
    <property type="entry name" value="TPR_rpt"/>
</dbReference>
<dbReference type="GO" id="GO:0005789">
    <property type="term" value="C:endoplasmic reticulum membrane"/>
    <property type="evidence" value="ECO:0007669"/>
    <property type="project" value="TreeGrafter"/>
</dbReference>
<dbReference type="SMART" id="SM00671">
    <property type="entry name" value="SEL1"/>
    <property type="match status" value="6"/>
</dbReference>
<name>A0A816PUK1_9BILA</name>
<evidence type="ECO:0000313" key="8">
    <source>
        <dbReference type="EMBL" id="CAF2052583.1"/>
    </source>
</evidence>
<sequence length="1100" mass="125721">MANISSDVRNYFKLELLSTRSYGPLRQLFKNRYSQFNGGQIWNDTPTCGTTYLTNVIKKNKKISLTKVQNVSVSNGDSNEWDLTTITALLIYGDRPKTLNAAEVQQLDEENKLLEQLREIRNKLVHHASKSVATVEFNQLWTDLATILVALGDTDTELDKLKDASIFEAPTQVINEDNVKEASRLNTLATQAHNDGKFFDAIALFTKATVLPGVLEHDRAIFYSKMSSSRLALYEKQQKGASSNFEINDREDQRYLALRDAKQARNLWLTWWKGHFRVGKVYAAINEHDKAVNSFERALALEPTKNEIQKELDDSRHIFGRQMRYEYLDPQYSPKTVSEHFNAIHETLGIDPENLQTLHSLVDQLGLDVADVLKGHKYEHGDIDIKQDYEQAAKYYAKAARHGSAAGMYYLARLTDLGLGVKKDHDMAHKLFEQAAEQSAEHPKFKDRPNVGVADAENALGLHYAEGVGVHKHAATAVYWYQRAVDHGNAEAANSLALMYQRGNGVEKNLDKAEQLFELSARRRDSNAMLNLAELLLDKNDFEMAQRWFNRACKSGNILAQTNRTNFEKTLRDKKQLLDGSSPSALPMINTIKKTFDSLKLSTSISELSNKSSKYDYNALSKYANRGSITAKRLCNALEYFLSVLEILTHPGTLTEQQEDSLVHELSECYRLEHIVAQFPIIEMQQNVGQIVDRALRRCREVPDYPASQLDEDARVCYGSLRMDSKELIDQFLNSCRQKYPKSIYFFEMSTSINGWLEKYDTVVYNANAGLELDPNNSNLLIDKAVAWRQLEHYSEAIEAYKTFLTVAPRDHRKVPDAYYSMAICYLTLKRDDDLDVAKKMYEQGEEAEKLQLPCFLPYESNGKNLLKLVFNIPNLINTKAAPKAATPVVDHKSRLTDPNRIEIIKRHRKWQVDIIEHRKKSQVSIPFYNKPRLQQQTAKSLVGLKAISLREMDPTKDHVYQGYVLSVTIIEEAYTWIPSIHIVIEDEHHQCEQMFIFNFPDGQGEHLTSKVYTNGAKMHIINPYHRLGANDAKPLIRVDDFSSIIMQNESDRVINMCRCCGEPNAVHVCSGCKKARYCSKECQTMDWKLYDHKIICKKQ</sequence>
<comment type="similarity">
    <text evidence="4">Belongs to the sel-1 family.</text>
</comment>
<evidence type="ECO:0000259" key="7">
    <source>
        <dbReference type="PROSITE" id="PS50865"/>
    </source>
</evidence>
<dbReference type="PROSITE" id="PS50005">
    <property type="entry name" value="TPR"/>
    <property type="match status" value="2"/>
</dbReference>
<evidence type="ECO:0000256" key="5">
    <source>
        <dbReference type="PROSITE-ProRule" id="PRU00134"/>
    </source>
</evidence>
<dbReference type="SUPFAM" id="SSF81901">
    <property type="entry name" value="HCP-like"/>
    <property type="match status" value="1"/>
</dbReference>
<keyword evidence="11" id="KW-1185">Reference proteome</keyword>
<proteinExistence type="inferred from homology"/>
<comment type="caution">
    <text evidence="8">The sequence shown here is derived from an EMBL/GenBank/DDBJ whole genome shotgun (WGS) entry which is preliminary data.</text>
</comment>
<dbReference type="Proteomes" id="UP000663856">
    <property type="component" value="Unassembled WGS sequence"/>
</dbReference>
<evidence type="ECO:0000313" key="10">
    <source>
        <dbReference type="Proteomes" id="UP000663856"/>
    </source>
</evidence>
<feature type="repeat" description="TPR" evidence="6">
    <location>
        <begin position="778"/>
        <end position="811"/>
    </location>
</feature>
<dbReference type="AlphaFoldDB" id="A0A816PUK1"/>
<evidence type="ECO:0000256" key="6">
    <source>
        <dbReference type="PROSITE-ProRule" id="PRU00339"/>
    </source>
</evidence>
<dbReference type="Gene3D" id="1.25.40.10">
    <property type="entry name" value="Tetratricopeptide repeat domain"/>
    <property type="match status" value="3"/>
</dbReference>
<dbReference type="EMBL" id="CAJNRF010003628">
    <property type="protein sequence ID" value="CAF2052583.1"/>
    <property type="molecule type" value="Genomic_DNA"/>
</dbReference>
<dbReference type="GO" id="GO:0008270">
    <property type="term" value="F:zinc ion binding"/>
    <property type="evidence" value="ECO:0007669"/>
    <property type="project" value="UniProtKB-KW"/>
</dbReference>
<accession>A0A816PUK1</accession>
<dbReference type="SUPFAM" id="SSF48452">
    <property type="entry name" value="TPR-like"/>
    <property type="match status" value="1"/>
</dbReference>
<dbReference type="InterPro" id="IPR011990">
    <property type="entry name" value="TPR-like_helical_dom_sf"/>
</dbReference>
<evidence type="ECO:0000256" key="2">
    <source>
        <dbReference type="ARBA" id="ARBA00022771"/>
    </source>
</evidence>
<dbReference type="InterPro" id="IPR050767">
    <property type="entry name" value="Sel1_AlgK"/>
</dbReference>
<evidence type="ECO:0000313" key="11">
    <source>
        <dbReference type="Proteomes" id="UP000663866"/>
    </source>
</evidence>
<dbReference type="InterPro" id="IPR002893">
    <property type="entry name" value="Znf_MYND"/>
</dbReference>
<dbReference type="Pfam" id="PF13181">
    <property type="entry name" value="TPR_8"/>
    <property type="match status" value="2"/>
</dbReference>
<evidence type="ECO:0000256" key="4">
    <source>
        <dbReference type="ARBA" id="ARBA00038101"/>
    </source>
</evidence>
<dbReference type="PANTHER" id="PTHR11102:SF147">
    <property type="entry name" value="SEL1L ADAPTOR SUBUNIT OF ERAD E3 UBIQUITIN LIGASE"/>
    <property type="match status" value="1"/>
</dbReference>
<keyword evidence="6" id="KW-0802">TPR repeat</keyword>
<reference evidence="8" key="1">
    <citation type="submission" date="2021-02" db="EMBL/GenBank/DDBJ databases">
        <authorList>
            <person name="Nowell W R."/>
        </authorList>
    </citation>
    <scope>NUCLEOTIDE SEQUENCE</scope>
</reference>
<dbReference type="EMBL" id="CAJOBG010008029">
    <property type="protein sequence ID" value="CAF4233013.1"/>
    <property type="molecule type" value="Genomic_DNA"/>
</dbReference>
<protein>
    <recommendedName>
        <fullName evidence="7">MYND-type domain-containing protein</fullName>
    </recommendedName>
</protein>
<feature type="domain" description="MYND-type" evidence="7">
    <location>
        <begin position="1058"/>
        <end position="1097"/>
    </location>
</feature>
<dbReference type="InterPro" id="IPR041249">
    <property type="entry name" value="HEPN_DZIP3"/>
</dbReference>
<dbReference type="InterPro" id="IPR006597">
    <property type="entry name" value="Sel1-like"/>
</dbReference>
<dbReference type="GO" id="GO:0036503">
    <property type="term" value="P:ERAD pathway"/>
    <property type="evidence" value="ECO:0007669"/>
    <property type="project" value="TreeGrafter"/>
</dbReference>
<dbReference type="PROSITE" id="PS01360">
    <property type="entry name" value="ZF_MYND_1"/>
    <property type="match status" value="1"/>
</dbReference>
<evidence type="ECO:0000313" key="9">
    <source>
        <dbReference type="EMBL" id="CAF4233013.1"/>
    </source>
</evidence>
<feature type="repeat" description="TPR" evidence="6">
    <location>
        <begin position="272"/>
        <end position="305"/>
    </location>
</feature>
<dbReference type="Pfam" id="PF08238">
    <property type="entry name" value="Sel1"/>
    <property type="match status" value="4"/>
</dbReference>
<dbReference type="PANTHER" id="PTHR11102">
    <property type="entry name" value="SEL-1-LIKE PROTEIN"/>
    <property type="match status" value="1"/>
</dbReference>
<dbReference type="PROSITE" id="PS50865">
    <property type="entry name" value="ZF_MYND_2"/>
    <property type="match status" value="1"/>
</dbReference>
<dbReference type="SUPFAM" id="SSF144232">
    <property type="entry name" value="HIT/MYND zinc finger-like"/>
    <property type="match status" value="1"/>
</dbReference>
<dbReference type="SMART" id="SM00028">
    <property type="entry name" value="TPR"/>
    <property type="match status" value="4"/>
</dbReference>
<gene>
    <name evidence="9" type="ORF">OVN521_LOCUS28082</name>
    <name evidence="8" type="ORF">WKI299_LOCUS10446</name>
</gene>
<evidence type="ECO:0000256" key="1">
    <source>
        <dbReference type="ARBA" id="ARBA00022723"/>
    </source>
</evidence>
<evidence type="ECO:0000256" key="3">
    <source>
        <dbReference type="ARBA" id="ARBA00022833"/>
    </source>
</evidence>
<organism evidence="8 10">
    <name type="scientific">Rotaria magnacalcarata</name>
    <dbReference type="NCBI Taxonomy" id="392030"/>
    <lineage>
        <taxon>Eukaryota</taxon>
        <taxon>Metazoa</taxon>
        <taxon>Spiralia</taxon>
        <taxon>Gnathifera</taxon>
        <taxon>Rotifera</taxon>
        <taxon>Eurotatoria</taxon>
        <taxon>Bdelloidea</taxon>
        <taxon>Philodinida</taxon>
        <taxon>Philodinidae</taxon>
        <taxon>Rotaria</taxon>
    </lineage>
</organism>
<dbReference type="Proteomes" id="UP000663866">
    <property type="component" value="Unassembled WGS sequence"/>
</dbReference>
<keyword evidence="3" id="KW-0862">Zinc</keyword>
<dbReference type="Pfam" id="PF18738">
    <property type="entry name" value="HEPN_DZIP3"/>
    <property type="match status" value="1"/>
</dbReference>